<gene>
    <name evidence="1" type="ORF">TsocGM_25300</name>
</gene>
<keyword evidence="2" id="KW-1185">Reference proteome</keyword>
<comment type="caution">
    <text evidence="1">The sequence shown here is derived from an EMBL/GenBank/DDBJ whole genome shotgun (WGS) entry which is preliminary data.</text>
</comment>
<evidence type="ECO:0000313" key="2">
    <source>
        <dbReference type="Proteomes" id="UP000280296"/>
    </source>
</evidence>
<proteinExistence type="predicted"/>
<organism evidence="1 2">
    <name type="scientific">Tautonia sociabilis</name>
    <dbReference type="NCBI Taxonomy" id="2080755"/>
    <lineage>
        <taxon>Bacteria</taxon>
        <taxon>Pseudomonadati</taxon>
        <taxon>Planctomycetota</taxon>
        <taxon>Planctomycetia</taxon>
        <taxon>Isosphaerales</taxon>
        <taxon>Isosphaeraceae</taxon>
        <taxon>Tautonia</taxon>
    </lineage>
</organism>
<protein>
    <submittedName>
        <fullName evidence="1">DNA-binding protein</fullName>
    </submittedName>
</protein>
<dbReference type="SUPFAM" id="SSF46955">
    <property type="entry name" value="Putative DNA-binding domain"/>
    <property type="match status" value="1"/>
</dbReference>
<dbReference type="RefSeq" id="WP_126728243.1">
    <property type="nucleotide sequence ID" value="NZ_RYZH01000100.1"/>
</dbReference>
<reference evidence="1 2" key="2">
    <citation type="submission" date="2019-01" db="EMBL/GenBank/DDBJ databases">
        <title>Tautonia sociabilis, a novel thermotolerant planctomycete of Isosphaeraceae family, isolated from a 4000 m deep subterranean habitat.</title>
        <authorList>
            <person name="Kovaleva O.L."/>
            <person name="Elcheninov A.G."/>
            <person name="Van Heerden E."/>
            <person name="Toshchakov S.V."/>
            <person name="Novikov A."/>
            <person name="Bonch-Osmolovskaya E.A."/>
            <person name="Kublanov I.V."/>
        </authorList>
    </citation>
    <scope>NUCLEOTIDE SEQUENCE [LARGE SCALE GENOMIC DNA]</scope>
    <source>
        <strain evidence="1 2">GM2012</strain>
    </source>
</reference>
<dbReference type="OrthoDB" id="291753at2"/>
<sequence length="81" mass="8875">MPTLAEHPSPPTPVHLLIDADEVARRVDVSGRTVRRLNSAGKLPRPVELGGSKKWKADEINRWVEAGCPPRATSKSRGKRA</sequence>
<dbReference type="GO" id="GO:0003677">
    <property type="term" value="F:DNA binding"/>
    <property type="evidence" value="ECO:0007669"/>
    <property type="project" value="UniProtKB-KW"/>
</dbReference>
<dbReference type="InterPro" id="IPR009061">
    <property type="entry name" value="DNA-bd_dom_put_sf"/>
</dbReference>
<dbReference type="AlphaFoldDB" id="A0A432MD25"/>
<accession>A0A432MD25</accession>
<name>A0A432MD25_9BACT</name>
<evidence type="ECO:0000313" key="1">
    <source>
        <dbReference type="EMBL" id="RUL81295.1"/>
    </source>
</evidence>
<dbReference type="EMBL" id="RYZH01000100">
    <property type="protein sequence ID" value="RUL81295.1"/>
    <property type="molecule type" value="Genomic_DNA"/>
</dbReference>
<keyword evidence="1" id="KW-0238">DNA-binding</keyword>
<dbReference type="Gene3D" id="1.10.238.160">
    <property type="match status" value="1"/>
</dbReference>
<reference evidence="1 2" key="1">
    <citation type="submission" date="2018-12" db="EMBL/GenBank/DDBJ databases">
        <authorList>
            <person name="Toschakov S.V."/>
        </authorList>
    </citation>
    <scope>NUCLEOTIDE SEQUENCE [LARGE SCALE GENOMIC DNA]</scope>
    <source>
        <strain evidence="1 2">GM2012</strain>
    </source>
</reference>
<dbReference type="Proteomes" id="UP000280296">
    <property type="component" value="Unassembled WGS sequence"/>
</dbReference>